<dbReference type="Pfam" id="PF08268">
    <property type="entry name" value="FBA_3"/>
    <property type="match status" value="1"/>
</dbReference>
<dbReference type="InterPro" id="IPR013187">
    <property type="entry name" value="F-box-assoc_dom_typ3"/>
</dbReference>
<accession>A0ABC8YLT1</accession>
<sequence length="539" mass="59438">MGKRKARDDEVAAATAAAEPRKFFAMKRMKRRTRGASSSTSSAMCDDVLRNIFARVPARTAVASMALSKHHRSLIHCPDFRALHRRLAPPLPYPHIAYVATAKVRRGGGARDRPVSGYLGFHIAGGGSGKSNGAPMRSLAGPLYLEKKYVNTCNGVVLLAGKPRPSTCVLWNPAVADEEKEVTVPVSDHDDPVILGLGYGPRTQTYKLLLTRRRLRRAVLKSNPPITRYIKELLVYTLGGGGGGGCAETKKKQPRLRAVSSSGEGAAGEFRGQALYMDGTIYLLDVTKSAMILAFDVDSETVTYIDLPQPRQLACNLMELSGRPCLDMYDGAGVGSRALWLLTVGRQWERRCLITRDRDDHKDLYRYSIAGVWDCGGVLFVYMHLPHPVAGDDDDDDDGDDDKSGGDDKLYMYCVANKTMSRAKLLYNLSPVASEYHMCWGYKPTLVSPGSIVGELSQDEESQRLCTAEIMESLKPLSESDTRKGKKATDTVCFMEFLVRVMRKLPNNMEDVLKMPLLNSRGAYSPSRQYEICDSDSDS</sequence>
<gene>
    <name evidence="2" type="ORF">URODEC1_LOCUS35233</name>
</gene>
<keyword evidence="3" id="KW-1185">Reference proteome</keyword>
<dbReference type="AlphaFoldDB" id="A0ABC8YLT1"/>
<reference evidence="3" key="1">
    <citation type="submission" date="2024-06" db="EMBL/GenBank/DDBJ databases">
        <authorList>
            <person name="Ryan C."/>
        </authorList>
    </citation>
    <scope>NUCLEOTIDE SEQUENCE [LARGE SCALE GENOMIC DNA]</scope>
</reference>
<dbReference type="NCBIfam" id="TIGR01640">
    <property type="entry name" value="F_box_assoc_1"/>
    <property type="match status" value="1"/>
</dbReference>
<reference evidence="2 3" key="2">
    <citation type="submission" date="2024-10" db="EMBL/GenBank/DDBJ databases">
        <authorList>
            <person name="Ryan C."/>
        </authorList>
    </citation>
    <scope>NUCLEOTIDE SEQUENCE [LARGE SCALE GENOMIC DNA]</scope>
</reference>
<dbReference type="Proteomes" id="UP001497457">
    <property type="component" value="Chromosome 16b"/>
</dbReference>
<feature type="domain" description="F-box associated beta-propeller type 3" evidence="1">
    <location>
        <begin position="149"/>
        <end position="384"/>
    </location>
</feature>
<organism evidence="2 3">
    <name type="scientific">Urochloa decumbens</name>
    <dbReference type="NCBI Taxonomy" id="240449"/>
    <lineage>
        <taxon>Eukaryota</taxon>
        <taxon>Viridiplantae</taxon>
        <taxon>Streptophyta</taxon>
        <taxon>Embryophyta</taxon>
        <taxon>Tracheophyta</taxon>
        <taxon>Spermatophyta</taxon>
        <taxon>Magnoliopsida</taxon>
        <taxon>Liliopsida</taxon>
        <taxon>Poales</taxon>
        <taxon>Poaceae</taxon>
        <taxon>PACMAD clade</taxon>
        <taxon>Panicoideae</taxon>
        <taxon>Panicodae</taxon>
        <taxon>Paniceae</taxon>
        <taxon>Melinidinae</taxon>
        <taxon>Urochloa</taxon>
    </lineage>
</organism>
<protein>
    <recommendedName>
        <fullName evidence="1">F-box associated beta-propeller type 3 domain-containing protein</fullName>
    </recommendedName>
</protein>
<proteinExistence type="predicted"/>
<evidence type="ECO:0000259" key="1">
    <source>
        <dbReference type="Pfam" id="PF08268"/>
    </source>
</evidence>
<dbReference type="PANTHER" id="PTHR31672">
    <property type="entry name" value="BNACNNG10540D PROTEIN"/>
    <property type="match status" value="1"/>
</dbReference>
<dbReference type="InterPro" id="IPR050796">
    <property type="entry name" value="SCF_F-box_component"/>
</dbReference>
<evidence type="ECO:0000313" key="2">
    <source>
        <dbReference type="EMBL" id="CAL4945081.1"/>
    </source>
</evidence>
<name>A0ABC8YLT1_9POAL</name>
<dbReference type="InterPro" id="IPR017451">
    <property type="entry name" value="F-box-assoc_interact_dom"/>
</dbReference>
<evidence type="ECO:0000313" key="3">
    <source>
        <dbReference type="Proteomes" id="UP001497457"/>
    </source>
</evidence>
<dbReference type="PANTHER" id="PTHR31672:SF13">
    <property type="entry name" value="F-BOX PROTEIN CPR30-LIKE"/>
    <property type="match status" value="1"/>
</dbReference>
<dbReference type="EMBL" id="OZ075126">
    <property type="protein sequence ID" value="CAL4945081.1"/>
    <property type="molecule type" value="Genomic_DNA"/>
</dbReference>